<proteinExistence type="predicted"/>
<name>A0A517S7Y7_9PLAN</name>
<dbReference type="InParanoid" id="A0A517S7Y7"/>
<evidence type="ECO:0000313" key="2">
    <source>
        <dbReference type="Proteomes" id="UP000315700"/>
    </source>
</evidence>
<gene>
    <name evidence="1" type="ORF">Pan44_02450</name>
</gene>
<organism evidence="1 2">
    <name type="scientific">Caulifigura coniformis</name>
    <dbReference type="NCBI Taxonomy" id="2527983"/>
    <lineage>
        <taxon>Bacteria</taxon>
        <taxon>Pseudomonadati</taxon>
        <taxon>Planctomycetota</taxon>
        <taxon>Planctomycetia</taxon>
        <taxon>Planctomycetales</taxon>
        <taxon>Planctomycetaceae</taxon>
        <taxon>Caulifigura</taxon>
    </lineage>
</organism>
<keyword evidence="2" id="KW-1185">Reference proteome</keyword>
<dbReference type="EMBL" id="CP036271">
    <property type="protein sequence ID" value="QDT52236.1"/>
    <property type="molecule type" value="Genomic_DNA"/>
</dbReference>
<dbReference type="Proteomes" id="UP000315700">
    <property type="component" value="Chromosome"/>
</dbReference>
<dbReference type="AlphaFoldDB" id="A0A517S7Y7"/>
<dbReference type="RefSeq" id="WP_145026475.1">
    <property type="nucleotide sequence ID" value="NZ_CP036271.1"/>
</dbReference>
<dbReference type="OrthoDB" id="1454689at2"/>
<evidence type="ECO:0000313" key="1">
    <source>
        <dbReference type="EMBL" id="QDT52236.1"/>
    </source>
</evidence>
<accession>A0A517S7Y7</accession>
<protein>
    <submittedName>
        <fullName evidence="1">Uncharacterized protein</fullName>
    </submittedName>
</protein>
<sequence>MLKQELPNLNGGLTPAEASVRALRELAAFDSTALSGFRAVLVETATGLELYEHIPVYEGVFVWSGRRGMRVGISERDFFAIDATSGRDLFRTPRFRQFRQNGEPIEGEDDDVMWEDLETGGVYASGIAISGRQIPWDDGSWETADGRCRFVYPSEMHVEQRPRRTDDSSPVVQALRAVFEASVASGNPVRWC</sequence>
<reference evidence="1 2" key="1">
    <citation type="submission" date="2019-02" db="EMBL/GenBank/DDBJ databases">
        <title>Deep-cultivation of Planctomycetes and their phenomic and genomic characterization uncovers novel biology.</title>
        <authorList>
            <person name="Wiegand S."/>
            <person name="Jogler M."/>
            <person name="Boedeker C."/>
            <person name="Pinto D."/>
            <person name="Vollmers J."/>
            <person name="Rivas-Marin E."/>
            <person name="Kohn T."/>
            <person name="Peeters S.H."/>
            <person name="Heuer A."/>
            <person name="Rast P."/>
            <person name="Oberbeckmann S."/>
            <person name="Bunk B."/>
            <person name="Jeske O."/>
            <person name="Meyerdierks A."/>
            <person name="Storesund J.E."/>
            <person name="Kallscheuer N."/>
            <person name="Luecker S."/>
            <person name="Lage O.M."/>
            <person name="Pohl T."/>
            <person name="Merkel B.J."/>
            <person name="Hornburger P."/>
            <person name="Mueller R.-W."/>
            <person name="Bruemmer F."/>
            <person name="Labrenz M."/>
            <person name="Spormann A.M."/>
            <person name="Op den Camp H."/>
            <person name="Overmann J."/>
            <person name="Amann R."/>
            <person name="Jetten M.S.M."/>
            <person name="Mascher T."/>
            <person name="Medema M.H."/>
            <person name="Devos D.P."/>
            <person name="Kaster A.-K."/>
            <person name="Ovreas L."/>
            <person name="Rohde M."/>
            <person name="Galperin M.Y."/>
            <person name="Jogler C."/>
        </authorList>
    </citation>
    <scope>NUCLEOTIDE SEQUENCE [LARGE SCALE GENOMIC DNA]</scope>
    <source>
        <strain evidence="1 2">Pan44</strain>
    </source>
</reference>
<dbReference type="KEGG" id="ccos:Pan44_02450"/>